<dbReference type="Ensembl" id="ENSHHUT00000021415.1">
    <property type="protein sequence ID" value="ENSHHUP00000020646.1"/>
    <property type="gene ID" value="ENSHHUG00000012927.1"/>
</dbReference>
<dbReference type="CDD" id="cd00086">
    <property type="entry name" value="homeodomain"/>
    <property type="match status" value="1"/>
</dbReference>
<dbReference type="InterPro" id="IPR016439">
    <property type="entry name" value="Lag1/Lac1-like"/>
</dbReference>
<evidence type="ECO:0000256" key="7">
    <source>
        <dbReference type="SAM" id="Phobius"/>
    </source>
</evidence>
<accession>A0A4W5L5L3</accession>
<dbReference type="PANTHER" id="PTHR12560:SF62">
    <property type="entry name" value="CERAMIDE SYNTHASE 3 ISOFORM X1"/>
    <property type="match status" value="1"/>
</dbReference>
<evidence type="ECO:0000313" key="9">
    <source>
        <dbReference type="Proteomes" id="UP000314982"/>
    </source>
</evidence>
<dbReference type="STRING" id="62062.ENSHHUP00000020646"/>
<evidence type="ECO:0000256" key="5">
    <source>
        <dbReference type="ARBA" id="ARBA00022516"/>
    </source>
</evidence>
<comment type="subcellular location">
    <subcellularLocation>
        <location evidence="1">Endomembrane system</location>
        <topology evidence="1">Multi-pass membrane protein</topology>
    </subcellularLocation>
    <subcellularLocation>
        <location evidence="2">Endoplasmic reticulum membrane</location>
    </subcellularLocation>
</comment>
<evidence type="ECO:0000313" key="8">
    <source>
        <dbReference type="Ensembl" id="ENSHHUP00000020646.1"/>
    </source>
</evidence>
<organism evidence="8 9">
    <name type="scientific">Hucho hucho</name>
    <name type="common">huchen</name>
    <dbReference type="NCBI Taxonomy" id="62062"/>
    <lineage>
        <taxon>Eukaryota</taxon>
        <taxon>Metazoa</taxon>
        <taxon>Chordata</taxon>
        <taxon>Craniata</taxon>
        <taxon>Vertebrata</taxon>
        <taxon>Euteleostomi</taxon>
        <taxon>Actinopterygii</taxon>
        <taxon>Neopterygii</taxon>
        <taxon>Teleostei</taxon>
        <taxon>Protacanthopterygii</taxon>
        <taxon>Salmoniformes</taxon>
        <taxon>Salmonidae</taxon>
        <taxon>Salmoninae</taxon>
        <taxon>Hucho</taxon>
    </lineage>
</organism>
<dbReference type="Proteomes" id="UP000314982">
    <property type="component" value="Unassembled WGS sequence"/>
</dbReference>
<dbReference type="PANTHER" id="PTHR12560">
    <property type="entry name" value="LONGEVITY ASSURANCE FACTOR 1 LAG1"/>
    <property type="match status" value="1"/>
</dbReference>
<dbReference type="Gene3D" id="1.10.10.60">
    <property type="entry name" value="Homeodomain-like"/>
    <property type="match status" value="1"/>
</dbReference>
<keyword evidence="5" id="KW-0444">Lipid biosynthesis</keyword>
<dbReference type="FunFam" id="1.10.10.60:FF:000020">
    <property type="entry name" value="Ceramide synthase 5"/>
    <property type="match status" value="1"/>
</dbReference>
<keyword evidence="5" id="KW-0443">Lipid metabolism</keyword>
<reference evidence="9" key="1">
    <citation type="submission" date="2018-06" db="EMBL/GenBank/DDBJ databases">
        <title>Genome assembly of Danube salmon.</title>
        <authorList>
            <person name="Macqueen D.J."/>
            <person name="Gundappa M.K."/>
        </authorList>
    </citation>
    <scope>NUCLEOTIDE SEQUENCE [LARGE SCALE GENOMIC DNA]</scope>
</reference>
<keyword evidence="9" id="KW-1185">Reference proteome</keyword>
<comment type="pathway">
    <text evidence="3">Lipid metabolism; sphingolipid metabolism.</text>
</comment>
<feature type="transmembrane region" description="Helical" evidence="7">
    <location>
        <begin position="87"/>
        <end position="105"/>
    </location>
</feature>
<proteinExistence type="predicted"/>
<dbReference type="InterPro" id="IPR009057">
    <property type="entry name" value="Homeodomain-like_sf"/>
</dbReference>
<dbReference type="AlphaFoldDB" id="A0A4W5L5L3"/>
<evidence type="ECO:0000256" key="6">
    <source>
        <dbReference type="ARBA" id="ARBA00049036"/>
    </source>
</evidence>
<dbReference type="SUPFAM" id="SSF46689">
    <property type="entry name" value="Homeodomain-like"/>
    <property type="match status" value="1"/>
</dbReference>
<evidence type="ECO:0000256" key="4">
    <source>
        <dbReference type="ARBA" id="ARBA00004991"/>
    </source>
</evidence>
<reference evidence="8" key="3">
    <citation type="submission" date="2025-09" db="UniProtKB">
        <authorList>
            <consortium name="Ensembl"/>
        </authorList>
    </citation>
    <scope>IDENTIFICATION</scope>
</reference>
<comment type="pathway">
    <text evidence="4">Sphingolipid metabolism.</text>
</comment>
<comment type="catalytic activity">
    <reaction evidence="6">
        <text>sphinganine + octadecanoyl-CoA = N-(octadecanoyl)-sphinganine + CoA + H(+)</text>
        <dbReference type="Rhea" id="RHEA:36547"/>
        <dbReference type="ChEBI" id="CHEBI:15378"/>
        <dbReference type="ChEBI" id="CHEBI:57287"/>
        <dbReference type="ChEBI" id="CHEBI:57394"/>
        <dbReference type="ChEBI" id="CHEBI:57817"/>
        <dbReference type="ChEBI" id="CHEBI:67033"/>
    </reaction>
    <physiologicalReaction direction="left-to-right" evidence="6">
        <dbReference type="Rhea" id="RHEA:36548"/>
    </physiologicalReaction>
</comment>
<keyword evidence="7" id="KW-0812">Transmembrane</keyword>
<dbReference type="GeneTree" id="ENSGT01030000234515"/>
<evidence type="ECO:0000256" key="1">
    <source>
        <dbReference type="ARBA" id="ARBA00004127"/>
    </source>
</evidence>
<keyword evidence="7" id="KW-1133">Transmembrane helix</keyword>
<evidence type="ECO:0000256" key="3">
    <source>
        <dbReference type="ARBA" id="ARBA00004760"/>
    </source>
</evidence>
<evidence type="ECO:0000256" key="2">
    <source>
        <dbReference type="ARBA" id="ARBA00004586"/>
    </source>
</evidence>
<protein>
    <submittedName>
        <fullName evidence="8">Uncharacterized protein</fullName>
    </submittedName>
</protein>
<keyword evidence="7" id="KW-0472">Membrane</keyword>
<dbReference type="GO" id="GO:0005789">
    <property type="term" value="C:endoplasmic reticulum membrane"/>
    <property type="evidence" value="ECO:0007669"/>
    <property type="project" value="UniProtKB-SubCell"/>
</dbReference>
<reference evidence="8" key="2">
    <citation type="submission" date="2025-08" db="UniProtKB">
        <authorList>
            <consortium name="Ensembl"/>
        </authorList>
    </citation>
    <scope>IDENTIFICATION</scope>
</reference>
<dbReference type="InterPro" id="IPR001356">
    <property type="entry name" value="HD"/>
</dbReference>
<dbReference type="GO" id="GO:0050291">
    <property type="term" value="F:sphingosine N-acyltransferase activity"/>
    <property type="evidence" value="ECO:0007669"/>
    <property type="project" value="InterPro"/>
</dbReference>
<dbReference type="GO" id="GO:0046513">
    <property type="term" value="P:ceramide biosynthetic process"/>
    <property type="evidence" value="ECO:0007669"/>
    <property type="project" value="InterPro"/>
</dbReference>
<name>A0A4W5L5L3_9TELE</name>
<sequence>MLSPRLIATPLAASVGIREKARLKVADNPILELYYLSHSRTPGQAVIDGLSKKSGWCVRQVERWFRKRRNQDRPGVLKKFRESSWRFVFYLLALIGGVVSLYDVSSDSSDPLLHKHKCFQASNLVRVERYEDVE</sequence>
<dbReference type="GO" id="GO:0003677">
    <property type="term" value="F:DNA binding"/>
    <property type="evidence" value="ECO:0007669"/>
    <property type="project" value="InterPro"/>
</dbReference>